<dbReference type="RefSeq" id="WP_186893677.1">
    <property type="nucleotide sequence ID" value="NZ_WJBE01000004.1"/>
</dbReference>
<proteinExistence type="predicted"/>
<keyword evidence="5 6" id="KW-0472">Membrane</keyword>
<feature type="transmembrane region" description="Helical" evidence="6">
    <location>
        <begin position="205"/>
        <end position="230"/>
    </location>
</feature>
<keyword evidence="4 6" id="KW-1133">Transmembrane helix</keyword>
<dbReference type="PANTHER" id="PTHR42770">
    <property type="entry name" value="AMINO ACID TRANSPORTER-RELATED"/>
    <property type="match status" value="1"/>
</dbReference>
<feature type="transmembrane region" description="Helical" evidence="6">
    <location>
        <begin position="396"/>
        <end position="418"/>
    </location>
</feature>
<accession>A0ABR6YVA4</accession>
<dbReference type="EMBL" id="WJBE01000004">
    <property type="protein sequence ID" value="MBC3899124.1"/>
    <property type="molecule type" value="Genomic_DNA"/>
</dbReference>
<feature type="transmembrane region" description="Helical" evidence="6">
    <location>
        <begin position="161"/>
        <end position="185"/>
    </location>
</feature>
<dbReference type="Pfam" id="PF13520">
    <property type="entry name" value="AA_permease_2"/>
    <property type="match status" value="1"/>
</dbReference>
<feature type="transmembrane region" description="Helical" evidence="6">
    <location>
        <begin position="131"/>
        <end position="149"/>
    </location>
</feature>
<evidence type="ECO:0000256" key="4">
    <source>
        <dbReference type="ARBA" id="ARBA00022989"/>
    </source>
</evidence>
<sequence>MNTSKISWKQGLVIALGVPMLILPNIGYFAGYVGVFSIIVWILSIGQGFLQNIAYGDFALMYPEARGLPGYVQAIFKGKDTKDYDINKFIGGFSAWGYWMAWNPVLAIFSLLIGTYLHGMIPALGNVSEKTISVVAGAVIFTVLIVINRKGLSGGAKAGNVLAVVALIPLIVLSIAPIVTGQFQLSNITAVSLFPETWSWDATHILILLGIMAMAQWSACAWETAAVYAPDYQNPKKDLPKALFSCGLICLVTFVLVQTACIGTLGIQGILEEPYSPMLLMAKISFGNAGAVITLVMLMASMILIIQTALLGSAQAMQSMSVEGNLPKVLSETNQYGTPVKAMILVAVFNLGLIFIGTPAAIVAGSAVGYVIANGITLFAYFKAKGNQKILAPKWWKFIGLGCCILNIPLYLAGIFYINTLDYGLGAALIGILVLFLFVPFWLYAKKEHNQEMIIECQNVEIEVD</sequence>
<dbReference type="InterPro" id="IPR002293">
    <property type="entry name" value="AA/rel_permease1"/>
</dbReference>
<feature type="transmembrane region" description="Helical" evidence="6">
    <location>
        <begin position="367"/>
        <end position="384"/>
    </location>
</feature>
<feature type="transmembrane region" description="Helical" evidence="6">
    <location>
        <begin position="242"/>
        <end position="271"/>
    </location>
</feature>
<evidence type="ECO:0000256" key="2">
    <source>
        <dbReference type="ARBA" id="ARBA00022475"/>
    </source>
</evidence>
<dbReference type="PANTHER" id="PTHR42770:SF11">
    <property type="entry name" value="INNER MEMBRANE TRANSPORT PROTEIN YBAT"/>
    <property type="match status" value="1"/>
</dbReference>
<reference evidence="7 8" key="1">
    <citation type="journal article" date="2020" name="mSystems">
        <title>Defining Genomic and Predicted Metabolic Features of the Acetobacterium Genus.</title>
        <authorList>
            <person name="Ross D.E."/>
            <person name="Marshall C.W."/>
            <person name="Gulliver D."/>
            <person name="May H.D."/>
            <person name="Norman R.S."/>
        </authorList>
    </citation>
    <scope>NUCLEOTIDE SEQUENCE [LARGE SCALE GENOMIC DNA]</scope>
    <source>
        <strain evidence="7 8">DSM 4132</strain>
    </source>
</reference>
<evidence type="ECO:0000256" key="5">
    <source>
        <dbReference type="ARBA" id="ARBA00023136"/>
    </source>
</evidence>
<name>A0ABR6YVA4_9FIRM</name>
<feature type="transmembrane region" description="Helical" evidence="6">
    <location>
        <begin position="96"/>
        <end position="119"/>
    </location>
</feature>
<evidence type="ECO:0000256" key="1">
    <source>
        <dbReference type="ARBA" id="ARBA00004651"/>
    </source>
</evidence>
<evidence type="ECO:0000313" key="7">
    <source>
        <dbReference type="EMBL" id="MBC3899124.1"/>
    </source>
</evidence>
<evidence type="ECO:0000256" key="3">
    <source>
        <dbReference type="ARBA" id="ARBA00022692"/>
    </source>
</evidence>
<evidence type="ECO:0000313" key="8">
    <source>
        <dbReference type="Proteomes" id="UP000622405"/>
    </source>
</evidence>
<dbReference type="PIRSF" id="PIRSF006060">
    <property type="entry name" value="AA_transporter"/>
    <property type="match status" value="1"/>
</dbReference>
<evidence type="ECO:0000256" key="6">
    <source>
        <dbReference type="SAM" id="Phobius"/>
    </source>
</evidence>
<feature type="transmembrane region" description="Helical" evidence="6">
    <location>
        <begin position="291"/>
        <end position="311"/>
    </location>
</feature>
<gene>
    <name evidence="7" type="ORF">GH811_05780</name>
</gene>
<feature type="transmembrane region" description="Helical" evidence="6">
    <location>
        <begin position="424"/>
        <end position="445"/>
    </location>
</feature>
<dbReference type="Gene3D" id="1.20.1740.10">
    <property type="entry name" value="Amino acid/polyamine transporter I"/>
    <property type="match status" value="1"/>
</dbReference>
<comment type="caution">
    <text evidence="7">The sequence shown here is derived from an EMBL/GenBank/DDBJ whole genome shotgun (WGS) entry which is preliminary data.</text>
</comment>
<feature type="transmembrane region" description="Helical" evidence="6">
    <location>
        <begin position="342"/>
        <end position="361"/>
    </location>
</feature>
<keyword evidence="2" id="KW-1003">Cell membrane</keyword>
<dbReference type="InterPro" id="IPR050367">
    <property type="entry name" value="APC_superfamily"/>
</dbReference>
<keyword evidence="8" id="KW-1185">Reference proteome</keyword>
<comment type="subcellular location">
    <subcellularLocation>
        <location evidence="1">Cell membrane</location>
        <topology evidence="1">Multi-pass membrane protein</topology>
    </subcellularLocation>
</comment>
<organism evidence="7 8">
    <name type="scientific">Acetobacterium malicum</name>
    <dbReference type="NCBI Taxonomy" id="52692"/>
    <lineage>
        <taxon>Bacteria</taxon>
        <taxon>Bacillati</taxon>
        <taxon>Bacillota</taxon>
        <taxon>Clostridia</taxon>
        <taxon>Eubacteriales</taxon>
        <taxon>Eubacteriaceae</taxon>
        <taxon>Acetobacterium</taxon>
    </lineage>
</organism>
<dbReference type="Proteomes" id="UP000622405">
    <property type="component" value="Unassembled WGS sequence"/>
</dbReference>
<keyword evidence="3 6" id="KW-0812">Transmembrane</keyword>
<protein>
    <submittedName>
        <fullName evidence="7">Amino acid permease</fullName>
    </submittedName>
</protein>